<evidence type="ECO:0000313" key="2">
    <source>
        <dbReference type="EMBL" id="KAF2803471.1"/>
    </source>
</evidence>
<keyword evidence="3" id="KW-1185">Reference proteome</keyword>
<reference evidence="4" key="2">
    <citation type="submission" date="2020-04" db="EMBL/GenBank/DDBJ databases">
        <authorList>
            <consortium name="NCBI Genome Project"/>
        </authorList>
    </citation>
    <scope>NUCLEOTIDE SEQUENCE</scope>
    <source>
        <strain evidence="4">CBS 304.34</strain>
    </source>
</reference>
<dbReference type="OrthoDB" id="10456102at2759"/>
<evidence type="ECO:0000313" key="3">
    <source>
        <dbReference type="Proteomes" id="UP000504636"/>
    </source>
</evidence>
<sequence>MAGRKFHYFGDDSQFGDQAVGYDADLGQFYYAPAKPEFTRDKHGVMIPNNPNPRDLARYNKYWAQVEEGEKRRRATAIQASTTAQSVASTSIVQEPTASKPAPNQRNATSSGRKFLQWLNEPLPASLPEAQKPEGNQEGVPNAKPGFFRRITRELTEEWNPLERSKTSKTIKRHKGVKPYEGT</sequence>
<reference evidence="4" key="3">
    <citation type="submission" date="2025-04" db="UniProtKB">
        <authorList>
            <consortium name="RefSeq"/>
        </authorList>
    </citation>
    <scope>IDENTIFICATION</scope>
    <source>
        <strain evidence="4">CBS 304.34</strain>
    </source>
</reference>
<evidence type="ECO:0000256" key="1">
    <source>
        <dbReference type="SAM" id="MobiDB-lite"/>
    </source>
</evidence>
<dbReference type="RefSeq" id="XP_033570435.1">
    <property type="nucleotide sequence ID" value="XM_033722451.1"/>
</dbReference>
<feature type="compositionally biased region" description="Low complexity" evidence="1">
    <location>
        <begin position="80"/>
        <end position="93"/>
    </location>
</feature>
<gene>
    <name evidence="2 4" type="ORF">BDZ99DRAFT_481904</name>
</gene>
<feature type="compositionally biased region" description="Basic residues" evidence="1">
    <location>
        <begin position="167"/>
        <end position="177"/>
    </location>
</feature>
<evidence type="ECO:0000313" key="4">
    <source>
        <dbReference type="RefSeq" id="XP_033570435.1"/>
    </source>
</evidence>
<feature type="compositionally biased region" description="Polar residues" evidence="1">
    <location>
        <begin position="94"/>
        <end position="112"/>
    </location>
</feature>
<feature type="region of interest" description="Disordered" evidence="1">
    <location>
        <begin position="159"/>
        <end position="183"/>
    </location>
</feature>
<dbReference type="Proteomes" id="UP000504636">
    <property type="component" value="Unplaced"/>
</dbReference>
<feature type="region of interest" description="Disordered" evidence="1">
    <location>
        <begin position="80"/>
        <end position="146"/>
    </location>
</feature>
<dbReference type="EMBL" id="MU003717">
    <property type="protein sequence ID" value="KAF2803471.1"/>
    <property type="molecule type" value="Genomic_DNA"/>
</dbReference>
<organism evidence="2">
    <name type="scientific">Mytilinidion resinicola</name>
    <dbReference type="NCBI Taxonomy" id="574789"/>
    <lineage>
        <taxon>Eukaryota</taxon>
        <taxon>Fungi</taxon>
        <taxon>Dikarya</taxon>
        <taxon>Ascomycota</taxon>
        <taxon>Pezizomycotina</taxon>
        <taxon>Dothideomycetes</taxon>
        <taxon>Pleosporomycetidae</taxon>
        <taxon>Mytilinidiales</taxon>
        <taxon>Mytilinidiaceae</taxon>
        <taxon>Mytilinidion</taxon>
    </lineage>
</organism>
<protein>
    <submittedName>
        <fullName evidence="2 4">Uncharacterized protein</fullName>
    </submittedName>
</protein>
<accession>A0A6A6Y3R1</accession>
<reference evidence="2 4" key="1">
    <citation type="journal article" date="2020" name="Stud. Mycol.">
        <title>101 Dothideomycetes genomes: a test case for predicting lifestyles and emergence of pathogens.</title>
        <authorList>
            <person name="Haridas S."/>
            <person name="Albert R."/>
            <person name="Binder M."/>
            <person name="Bloem J."/>
            <person name="Labutti K."/>
            <person name="Salamov A."/>
            <person name="Andreopoulos B."/>
            <person name="Baker S."/>
            <person name="Barry K."/>
            <person name="Bills G."/>
            <person name="Bluhm B."/>
            <person name="Cannon C."/>
            <person name="Castanera R."/>
            <person name="Culley D."/>
            <person name="Daum C."/>
            <person name="Ezra D."/>
            <person name="Gonzalez J."/>
            <person name="Henrissat B."/>
            <person name="Kuo A."/>
            <person name="Liang C."/>
            <person name="Lipzen A."/>
            <person name="Lutzoni F."/>
            <person name="Magnuson J."/>
            <person name="Mondo S."/>
            <person name="Nolan M."/>
            <person name="Ohm R."/>
            <person name="Pangilinan J."/>
            <person name="Park H.-J."/>
            <person name="Ramirez L."/>
            <person name="Alfaro M."/>
            <person name="Sun H."/>
            <person name="Tritt A."/>
            <person name="Yoshinaga Y."/>
            <person name="Zwiers L.-H."/>
            <person name="Turgeon B."/>
            <person name="Goodwin S."/>
            <person name="Spatafora J."/>
            <person name="Crous P."/>
            <person name="Grigoriev I."/>
        </authorList>
    </citation>
    <scope>NUCLEOTIDE SEQUENCE</scope>
    <source>
        <strain evidence="2 4">CBS 304.34</strain>
    </source>
</reference>
<dbReference type="AlphaFoldDB" id="A0A6A6Y3R1"/>
<name>A0A6A6Y3R1_9PEZI</name>
<dbReference type="GeneID" id="54463344"/>
<proteinExistence type="predicted"/>